<name>A0ABS4QDN3_9NOCA</name>
<protein>
    <recommendedName>
        <fullName evidence="3">DUF4188 domain-containing protein</fullName>
    </recommendedName>
</protein>
<organism evidence="1 2">
    <name type="scientific">Nocardia goodfellowii</name>
    <dbReference type="NCBI Taxonomy" id="882446"/>
    <lineage>
        <taxon>Bacteria</taxon>
        <taxon>Bacillati</taxon>
        <taxon>Actinomycetota</taxon>
        <taxon>Actinomycetes</taxon>
        <taxon>Mycobacteriales</taxon>
        <taxon>Nocardiaceae</taxon>
        <taxon>Nocardia</taxon>
    </lineage>
</organism>
<evidence type="ECO:0000313" key="1">
    <source>
        <dbReference type="EMBL" id="MBP2189777.1"/>
    </source>
</evidence>
<reference evidence="1 2" key="1">
    <citation type="submission" date="2021-03" db="EMBL/GenBank/DDBJ databases">
        <title>Sequencing the genomes of 1000 actinobacteria strains.</title>
        <authorList>
            <person name="Klenk H.-P."/>
        </authorList>
    </citation>
    <scope>NUCLEOTIDE SEQUENCE [LARGE SCALE GENOMIC DNA]</scope>
    <source>
        <strain evidence="1 2">DSM 45516</strain>
    </source>
</reference>
<proteinExistence type="predicted"/>
<evidence type="ECO:0008006" key="3">
    <source>
        <dbReference type="Google" id="ProtNLM"/>
    </source>
</evidence>
<keyword evidence="2" id="KW-1185">Reference proteome</keyword>
<sequence>MESTRTPWRNLLDIRPPWQTWWRGRAAGSPLAEFVLNSGWKHGGGDAVGGPLMISLTQYTTKHATDIPAIWRASERLGDQLALIDGAVGMLTYFRPVRRQVGSLSIWADDKGLAEFMSLPEHVRIMRTYRPRGLPIRSAQWWSEELDVGAALMESLRMLDTNPDRRRVRVHRSAEA</sequence>
<accession>A0ABS4QDN3</accession>
<gene>
    <name evidence="1" type="ORF">BJ987_002678</name>
</gene>
<comment type="caution">
    <text evidence="1">The sequence shown here is derived from an EMBL/GenBank/DDBJ whole genome shotgun (WGS) entry which is preliminary data.</text>
</comment>
<dbReference type="EMBL" id="JAGGMR010000001">
    <property type="protein sequence ID" value="MBP2189777.1"/>
    <property type="molecule type" value="Genomic_DNA"/>
</dbReference>
<dbReference type="Proteomes" id="UP001519325">
    <property type="component" value="Unassembled WGS sequence"/>
</dbReference>
<evidence type="ECO:0000313" key="2">
    <source>
        <dbReference type="Proteomes" id="UP001519325"/>
    </source>
</evidence>
<dbReference type="RefSeq" id="WP_209888958.1">
    <property type="nucleotide sequence ID" value="NZ_JAGGMR010000001.1"/>
</dbReference>